<evidence type="ECO:0000256" key="2">
    <source>
        <dbReference type="ARBA" id="ARBA00002451"/>
    </source>
</evidence>
<feature type="active site" description="Charge relay system" evidence="15">
    <location>
        <position position="527"/>
    </location>
</feature>
<dbReference type="CDD" id="cd04056">
    <property type="entry name" value="Peptidases_S53"/>
    <property type="match status" value="1"/>
</dbReference>
<dbReference type="SMART" id="SM00944">
    <property type="entry name" value="Pro-kuma_activ"/>
    <property type="match status" value="1"/>
</dbReference>
<gene>
    <name evidence="18" type="ORF">A1O3_02906</name>
</gene>
<dbReference type="PROSITE" id="PS51695">
    <property type="entry name" value="SEDOLISIN"/>
    <property type="match status" value="1"/>
</dbReference>
<dbReference type="InterPro" id="IPR050819">
    <property type="entry name" value="Tripeptidyl-peptidase_I"/>
</dbReference>
<feature type="binding site" evidence="15">
    <location>
        <position position="588"/>
    </location>
    <ligand>
        <name>Ca(2+)</name>
        <dbReference type="ChEBI" id="CHEBI:29108"/>
    </ligand>
</feature>
<evidence type="ECO:0000256" key="12">
    <source>
        <dbReference type="ARBA" id="ARBA00023026"/>
    </source>
</evidence>
<protein>
    <recommendedName>
        <fullName evidence="4">tripeptidyl-peptidase II</fullName>
        <ecNumber evidence="4">3.4.14.10</ecNumber>
    </recommendedName>
</protein>
<dbReference type="Pfam" id="PF09286">
    <property type="entry name" value="Pro-kuma_activ"/>
    <property type="match status" value="1"/>
</dbReference>
<comment type="caution">
    <text evidence="18">The sequence shown here is derived from an EMBL/GenBank/DDBJ whole genome shotgun (WGS) entry which is preliminary data.</text>
</comment>
<dbReference type="SUPFAM" id="SSF54897">
    <property type="entry name" value="Protease propeptides/inhibitors"/>
    <property type="match status" value="1"/>
</dbReference>
<dbReference type="PANTHER" id="PTHR14218">
    <property type="entry name" value="PROTEASE S8 TRIPEPTIDYL PEPTIDASE I CLN2"/>
    <property type="match status" value="1"/>
</dbReference>
<feature type="signal peptide" evidence="16">
    <location>
        <begin position="1"/>
        <end position="19"/>
    </location>
</feature>
<evidence type="ECO:0000313" key="19">
    <source>
        <dbReference type="Proteomes" id="UP000019478"/>
    </source>
</evidence>
<evidence type="ECO:0000256" key="6">
    <source>
        <dbReference type="ARBA" id="ARBA00022670"/>
    </source>
</evidence>
<dbReference type="OrthoDB" id="409122at2759"/>
<evidence type="ECO:0000256" key="7">
    <source>
        <dbReference type="ARBA" id="ARBA00022723"/>
    </source>
</evidence>
<feature type="active site" description="Charge relay system" evidence="15">
    <location>
        <position position="314"/>
    </location>
</feature>
<keyword evidence="12" id="KW-0843">Virulence</keyword>
<dbReference type="STRING" id="1182542.W9Z5U3"/>
<dbReference type="GO" id="GO:0046872">
    <property type="term" value="F:metal ion binding"/>
    <property type="evidence" value="ECO:0007669"/>
    <property type="project" value="UniProtKB-UniRule"/>
</dbReference>
<feature type="active site" description="Charge relay system" evidence="15">
    <location>
        <position position="310"/>
    </location>
</feature>
<dbReference type="GO" id="GO:0004252">
    <property type="term" value="F:serine-type endopeptidase activity"/>
    <property type="evidence" value="ECO:0007669"/>
    <property type="project" value="UniProtKB-UniRule"/>
</dbReference>
<evidence type="ECO:0000256" key="9">
    <source>
        <dbReference type="ARBA" id="ARBA00022801"/>
    </source>
</evidence>
<comment type="subcellular location">
    <subcellularLocation>
        <location evidence="3">Secreted</location>
        <location evidence="3">Extracellular space</location>
    </subcellularLocation>
</comment>
<comment type="cofactor">
    <cofactor evidence="15">
        <name>Ca(2+)</name>
        <dbReference type="ChEBI" id="CHEBI:29108"/>
    </cofactor>
    <text evidence="15">Binds 1 Ca(2+) ion per subunit.</text>
</comment>
<keyword evidence="10 15" id="KW-0720">Serine protease</keyword>
<feature type="chain" id="PRO_5004933360" description="tripeptidyl-peptidase II" evidence="16">
    <location>
        <begin position="20"/>
        <end position="611"/>
    </location>
</feature>
<name>W9Z5U3_9EURO</name>
<dbReference type="RefSeq" id="XP_007731236.1">
    <property type="nucleotide sequence ID" value="XM_007733046.1"/>
</dbReference>
<feature type="binding site" evidence="15">
    <location>
        <position position="570"/>
    </location>
    <ligand>
        <name>Ca(2+)</name>
        <dbReference type="ChEBI" id="CHEBI:29108"/>
    </ligand>
</feature>
<keyword evidence="7 15" id="KW-0479">Metal-binding</keyword>
<comment type="function">
    <text evidence="2">Secreted tripeptidyl-peptidase which degrades proteins at acidic pHs and is involved in virulence.</text>
</comment>
<dbReference type="eggNOG" id="ENOG502QR6D">
    <property type="taxonomic scope" value="Eukaryota"/>
</dbReference>
<dbReference type="EC" id="3.4.14.10" evidence="4"/>
<keyword evidence="6 15" id="KW-0645">Protease</keyword>
<dbReference type="GO" id="GO:0005576">
    <property type="term" value="C:extracellular region"/>
    <property type="evidence" value="ECO:0007669"/>
    <property type="project" value="UniProtKB-SubCell"/>
</dbReference>
<dbReference type="InterPro" id="IPR030400">
    <property type="entry name" value="Sedolisin_dom"/>
</dbReference>
<evidence type="ECO:0000256" key="16">
    <source>
        <dbReference type="SAM" id="SignalP"/>
    </source>
</evidence>
<evidence type="ECO:0000259" key="17">
    <source>
        <dbReference type="PROSITE" id="PS51695"/>
    </source>
</evidence>
<reference evidence="18 19" key="1">
    <citation type="submission" date="2013-03" db="EMBL/GenBank/DDBJ databases">
        <title>The Genome Sequence of Capronia epimyces CBS 606.96.</title>
        <authorList>
            <consortium name="The Broad Institute Genomics Platform"/>
            <person name="Cuomo C."/>
            <person name="de Hoog S."/>
            <person name="Gorbushina A."/>
            <person name="Walker B."/>
            <person name="Young S.K."/>
            <person name="Zeng Q."/>
            <person name="Gargeya S."/>
            <person name="Fitzgerald M."/>
            <person name="Haas B."/>
            <person name="Abouelleil A."/>
            <person name="Allen A.W."/>
            <person name="Alvarado L."/>
            <person name="Arachchi H.M."/>
            <person name="Berlin A.M."/>
            <person name="Chapman S.B."/>
            <person name="Gainer-Dewar J."/>
            <person name="Goldberg J."/>
            <person name="Griggs A."/>
            <person name="Gujja S."/>
            <person name="Hansen M."/>
            <person name="Howarth C."/>
            <person name="Imamovic A."/>
            <person name="Ireland A."/>
            <person name="Larimer J."/>
            <person name="McCowan C."/>
            <person name="Murphy C."/>
            <person name="Pearson M."/>
            <person name="Poon T.W."/>
            <person name="Priest M."/>
            <person name="Roberts A."/>
            <person name="Saif S."/>
            <person name="Shea T."/>
            <person name="Sisk P."/>
            <person name="Sykes S."/>
            <person name="Wortman J."/>
            <person name="Nusbaum C."/>
            <person name="Birren B."/>
        </authorList>
    </citation>
    <scope>NUCLEOTIDE SEQUENCE [LARGE SCALE GENOMIC DNA]</scope>
    <source>
        <strain evidence="18 19">CBS 606.96</strain>
    </source>
</reference>
<evidence type="ECO:0000256" key="1">
    <source>
        <dbReference type="ARBA" id="ARBA00001910"/>
    </source>
</evidence>
<evidence type="ECO:0000256" key="5">
    <source>
        <dbReference type="ARBA" id="ARBA00022525"/>
    </source>
</evidence>
<dbReference type="CDD" id="cd11377">
    <property type="entry name" value="Pro-peptidase_S53"/>
    <property type="match status" value="1"/>
</dbReference>
<keyword evidence="5" id="KW-0964">Secreted</keyword>
<feature type="domain" description="Peptidase S53" evidence="17">
    <location>
        <begin position="228"/>
        <end position="610"/>
    </location>
</feature>
<dbReference type="FunFam" id="3.40.50.200:FF:000015">
    <property type="entry name" value="Tripeptidyl peptidase A"/>
    <property type="match status" value="1"/>
</dbReference>
<dbReference type="GO" id="GO:0006508">
    <property type="term" value="P:proteolysis"/>
    <property type="evidence" value="ECO:0007669"/>
    <property type="project" value="UniProtKB-KW"/>
</dbReference>
<dbReference type="SUPFAM" id="SSF52743">
    <property type="entry name" value="Subtilisin-like"/>
    <property type="match status" value="1"/>
</dbReference>
<dbReference type="Proteomes" id="UP000019478">
    <property type="component" value="Unassembled WGS sequence"/>
</dbReference>
<dbReference type="AlphaFoldDB" id="W9Z5U3"/>
<evidence type="ECO:0000256" key="11">
    <source>
        <dbReference type="ARBA" id="ARBA00022837"/>
    </source>
</evidence>
<dbReference type="EMBL" id="AMGY01000002">
    <property type="protein sequence ID" value="EXJ89839.1"/>
    <property type="molecule type" value="Genomic_DNA"/>
</dbReference>
<dbReference type="HOGENOM" id="CLU_013783_3_0_1"/>
<evidence type="ECO:0000256" key="15">
    <source>
        <dbReference type="PROSITE-ProRule" id="PRU01032"/>
    </source>
</evidence>
<dbReference type="GO" id="GO:0008240">
    <property type="term" value="F:tripeptidyl-peptidase activity"/>
    <property type="evidence" value="ECO:0007669"/>
    <property type="project" value="UniProtKB-EC"/>
</dbReference>
<keyword evidence="19" id="KW-1185">Reference proteome</keyword>
<keyword evidence="8 16" id="KW-0732">Signal</keyword>
<keyword evidence="14" id="KW-0325">Glycoprotein</keyword>
<dbReference type="GeneID" id="19167036"/>
<feature type="binding site" evidence="15">
    <location>
        <position position="569"/>
    </location>
    <ligand>
        <name>Ca(2+)</name>
        <dbReference type="ChEBI" id="CHEBI:29108"/>
    </ligand>
</feature>
<evidence type="ECO:0000256" key="14">
    <source>
        <dbReference type="ARBA" id="ARBA00023180"/>
    </source>
</evidence>
<evidence type="ECO:0000256" key="8">
    <source>
        <dbReference type="ARBA" id="ARBA00022729"/>
    </source>
</evidence>
<dbReference type="Gene3D" id="3.40.50.200">
    <property type="entry name" value="Peptidase S8/S53 domain"/>
    <property type="match status" value="1"/>
</dbReference>
<keyword evidence="9 15" id="KW-0378">Hydrolase</keyword>
<evidence type="ECO:0000256" key="3">
    <source>
        <dbReference type="ARBA" id="ARBA00004239"/>
    </source>
</evidence>
<evidence type="ECO:0000256" key="10">
    <source>
        <dbReference type="ARBA" id="ARBA00022825"/>
    </source>
</evidence>
<evidence type="ECO:0000256" key="13">
    <source>
        <dbReference type="ARBA" id="ARBA00023145"/>
    </source>
</evidence>
<dbReference type="InterPro" id="IPR000209">
    <property type="entry name" value="Peptidase_S8/S53_dom"/>
</dbReference>
<proteinExistence type="predicted"/>
<dbReference type="InterPro" id="IPR036852">
    <property type="entry name" value="Peptidase_S8/S53_dom_sf"/>
</dbReference>
<evidence type="ECO:0000313" key="18">
    <source>
        <dbReference type="EMBL" id="EXJ89839.1"/>
    </source>
</evidence>
<dbReference type="PANTHER" id="PTHR14218:SF39">
    <property type="entry name" value="PEPTIDASE S53 DOMAIN-CONTAINING PROTEIN"/>
    <property type="match status" value="1"/>
</dbReference>
<evidence type="ECO:0000256" key="4">
    <source>
        <dbReference type="ARBA" id="ARBA00012462"/>
    </source>
</evidence>
<dbReference type="InterPro" id="IPR015366">
    <property type="entry name" value="S53_propep"/>
</dbReference>
<sequence length="611" mass="66906">MLTTALSLLSCFQASLVAAGPIIRLSDLSVKDYHPAPRGWMKQGRAPSTHLIHLTIGLSQGRFSELERHLYEVSDPFHARHGQHLSAEEVHELIKPPEEASVAVHEWLQGHGVDVDKLRYSPAKDWISVTLPVSAVEEMLDTEYSVYKHHDGAVLVRTEGYSLPLYVHEHISTIQPTNSWARLQRQQKRHEVERRYSHVLKVADDWTPPEFLPVLSNATVETVCNFDAVTPDCLRTLYGTVNYEVKAAGKNKMAHINYLDEASNRSDISIFLSKYRPEAEAYAYEFEAISIAGGLLDNGTNVAAEGLDQEANLDAEYMIGIGYPTPLVAYHTGGRNPTFTPDLLESDNSNEPYLVWATYMTGLPDEDIPQVISTSYGDDEQTVSRSYAQAVCNQFAQLGARGVSLFFASGDSGVGQDGTCYSNVDNSTYMFIPAFPQDCPYVTTVGGTRNYPESADSTYFASGAGFSNYFDQPAYQAKVVDSYAESLGGLYDGFYNKSGRAYPDVSCIGQIFSAIWNGTTARDVGTSGSSPICASVFSLLNDALIAEGRPPMGFINPWLYSHGHRLFTDVTNGSSAGCNTTGFPAAPGWDAVTGFGTPYLPKLLEAFGLRG</sequence>
<feature type="binding site" evidence="15">
    <location>
        <position position="590"/>
    </location>
    <ligand>
        <name>Ca(2+)</name>
        <dbReference type="ChEBI" id="CHEBI:29108"/>
    </ligand>
</feature>
<comment type="catalytic activity">
    <reaction evidence="1">
        <text>Release of an N-terminal tripeptide from a polypeptide.</text>
        <dbReference type="EC" id="3.4.14.10"/>
    </reaction>
</comment>
<dbReference type="Pfam" id="PF00082">
    <property type="entry name" value="Peptidase_S8"/>
    <property type="match status" value="1"/>
</dbReference>
<accession>W9Z5U3</accession>
<keyword evidence="11 15" id="KW-0106">Calcium</keyword>
<keyword evidence="13" id="KW-0865">Zymogen</keyword>
<organism evidence="18 19">
    <name type="scientific">Capronia epimyces CBS 606.96</name>
    <dbReference type="NCBI Taxonomy" id="1182542"/>
    <lineage>
        <taxon>Eukaryota</taxon>
        <taxon>Fungi</taxon>
        <taxon>Dikarya</taxon>
        <taxon>Ascomycota</taxon>
        <taxon>Pezizomycotina</taxon>
        <taxon>Eurotiomycetes</taxon>
        <taxon>Chaetothyriomycetidae</taxon>
        <taxon>Chaetothyriales</taxon>
        <taxon>Herpotrichiellaceae</taxon>
        <taxon>Capronia</taxon>
    </lineage>
</organism>